<dbReference type="InterPro" id="IPR032342">
    <property type="entry name" value="DUF4861"/>
</dbReference>
<dbReference type="AlphaFoldDB" id="A0AA37WLJ7"/>
<keyword evidence="2" id="KW-1185">Reference proteome</keyword>
<dbReference type="RefSeq" id="WP_284219015.1">
    <property type="nucleotide sequence ID" value="NZ_BSOT01000011.1"/>
</dbReference>
<name>A0AA37WLJ7_9ALTE</name>
<evidence type="ECO:0000313" key="2">
    <source>
        <dbReference type="Proteomes" id="UP001156601"/>
    </source>
</evidence>
<reference evidence="1" key="1">
    <citation type="journal article" date="2014" name="Int. J. Syst. Evol. Microbiol.">
        <title>Complete genome sequence of Corynebacterium casei LMG S-19264T (=DSM 44701T), isolated from a smear-ripened cheese.</title>
        <authorList>
            <consortium name="US DOE Joint Genome Institute (JGI-PGF)"/>
            <person name="Walter F."/>
            <person name="Albersmeier A."/>
            <person name="Kalinowski J."/>
            <person name="Ruckert C."/>
        </authorList>
    </citation>
    <scope>NUCLEOTIDE SEQUENCE</scope>
    <source>
        <strain evidence="1">NBRC 110023</strain>
    </source>
</reference>
<dbReference type="Proteomes" id="UP001156601">
    <property type="component" value="Unassembled WGS sequence"/>
</dbReference>
<evidence type="ECO:0000313" key="1">
    <source>
        <dbReference type="EMBL" id="GLR72604.1"/>
    </source>
</evidence>
<proteinExistence type="predicted"/>
<dbReference type="Pfam" id="PF16153">
    <property type="entry name" value="DUF4861"/>
    <property type="match status" value="1"/>
</dbReference>
<protein>
    <recommendedName>
        <fullName evidence="3">DUF4861 domain-containing protein</fullName>
    </recommendedName>
</protein>
<reference evidence="1" key="2">
    <citation type="submission" date="2023-01" db="EMBL/GenBank/DDBJ databases">
        <title>Draft genome sequence of Agaribacter marinus strain NBRC 110023.</title>
        <authorList>
            <person name="Sun Q."/>
            <person name="Mori K."/>
        </authorList>
    </citation>
    <scope>NUCLEOTIDE SEQUENCE</scope>
    <source>
        <strain evidence="1">NBRC 110023</strain>
    </source>
</reference>
<sequence>MKSLRHFLAGAIVLALCQGCSVNQDDVQNAAELSGGVKAKTFARFVPERADDFAWENDVIAFRAFGPALRNGTENSGIDCWLKRVNYPIIDKWYKLALEDNVSYHEDNGEGLDNYHVGDSAGCGGTAIWKNNTRNPLETFTDWKILSQSDAKTEFVLTYENTIDGKAYKETKHVSIELGQRVYSVVSTFYINNQPAKNIQVAVGVATHDGLAAPTWDKNEGWLAAWEVKDGYGLGTGVVVDVSRLIDVQIIDEPDKKDKSHALLIVSTDKKGQVRYSAGYGWEKAGVITSAKQWQQYLSRQARK</sequence>
<dbReference type="EMBL" id="BSOT01000011">
    <property type="protein sequence ID" value="GLR72604.1"/>
    <property type="molecule type" value="Genomic_DNA"/>
</dbReference>
<organism evidence="1 2">
    <name type="scientific">Agaribacter marinus</name>
    <dbReference type="NCBI Taxonomy" id="1431249"/>
    <lineage>
        <taxon>Bacteria</taxon>
        <taxon>Pseudomonadati</taxon>
        <taxon>Pseudomonadota</taxon>
        <taxon>Gammaproteobacteria</taxon>
        <taxon>Alteromonadales</taxon>
        <taxon>Alteromonadaceae</taxon>
        <taxon>Agaribacter</taxon>
    </lineage>
</organism>
<evidence type="ECO:0008006" key="3">
    <source>
        <dbReference type="Google" id="ProtNLM"/>
    </source>
</evidence>
<accession>A0AA37WLJ7</accession>
<gene>
    <name evidence="1" type="ORF">GCM10007852_35120</name>
</gene>
<comment type="caution">
    <text evidence="1">The sequence shown here is derived from an EMBL/GenBank/DDBJ whole genome shotgun (WGS) entry which is preliminary data.</text>
</comment>